<dbReference type="InterPro" id="IPR036397">
    <property type="entry name" value="RNaseH_sf"/>
</dbReference>
<keyword evidence="3" id="KW-1185">Reference proteome</keyword>
<comment type="caution">
    <text evidence="2">The sequence shown here is derived from an EMBL/GenBank/DDBJ whole genome shotgun (WGS) entry which is preliminary data.</text>
</comment>
<accession>A0AAV4CB37</accession>
<sequence length="308" mass="33779">MRVSMCSKRLLDKGKEASRSITTLTNSVRERTRILQKLAGTNWGATPQSLRTIYVSFIRPVLEYANPVLNLASQTSLGKLDRVQNAALRLVLGALRSTPIAILELETGCEPLGLRRGEQTVYAQERYLRTGEGAPSNIMVEDFATQQRRIKKASVLNVVFDLSRKYSMPTDRAPLPVPTCTPETPPPVTSLYIGPIGRKDETCPLAMRALALETIARFGRECAIAYTDGSSTGGTGNGGYGIYFLWPDGSTTRKCGPVGEWTCSYECELTAVTECLRVVIEKQREGAALPSVVILTDCRPLEDQEAKT</sequence>
<reference evidence="2 3" key="1">
    <citation type="journal article" date="2021" name="Elife">
        <title>Chloroplast acquisition without the gene transfer in kleptoplastic sea slugs, Plakobranchus ocellatus.</title>
        <authorList>
            <person name="Maeda T."/>
            <person name="Takahashi S."/>
            <person name="Yoshida T."/>
            <person name="Shimamura S."/>
            <person name="Takaki Y."/>
            <person name="Nagai Y."/>
            <person name="Toyoda A."/>
            <person name="Suzuki Y."/>
            <person name="Arimoto A."/>
            <person name="Ishii H."/>
            <person name="Satoh N."/>
            <person name="Nishiyama T."/>
            <person name="Hasebe M."/>
            <person name="Maruyama T."/>
            <person name="Minagawa J."/>
            <person name="Obokata J."/>
            <person name="Shigenobu S."/>
        </authorList>
    </citation>
    <scope>NUCLEOTIDE SEQUENCE [LARGE SCALE GENOMIC DNA]</scope>
</reference>
<evidence type="ECO:0000313" key="2">
    <source>
        <dbReference type="EMBL" id="GFO28546.1"/>
    </source>
</evidence>
<dbReference type="EMBL" id="BLXT01006043">
    <property type="protein sequence ID" value="GFO28546.1"/>
    <property type="molecule type" value="Genomic_DNA"/>
</dbReference>
<dbReference type="InterPro" id="IPR002156">
    <property type="entry name" value="RNaseH_domain"/>
</dbReference>
<feature type="domain" description="RNase H type-1" evidence="1">
    <location>
        <begin position="219"/>
        <end position="308"/>
    </location>
</feature>
<name>A0AAV4CB37_9GAST</name>
<organism evidence="2 3">
    <name type="scientific">Plakobranchus ocellatus</name>
    <dbReference type="NCBI Taxonomy" id="259542"/>
    <lineage>
        <taxon>Eukaryota</taxon>
        <taxon>Metazoa</taxon>
        <taxon>Spiralia</taxon>
        <taxon>Lophotrochozoa</taxon>
        <taxon>Mollusca</taxon>
        <taxon>Gastropoda</taxon>
        <taxon>Heterobranchia</taxon>
        <taxon>Euthyneura</taxon>
        <taxon>Panpulmonata</taxon>
        <taxon>Sacoglossa</taxon>
        <taxon>Placobranchoidea</taxon>
        <taxon>Plakobranchidae</taxon>
        <taxon>Plakobranchus</taxon>
    </lineage>
</organism>
<evidence type="ECO:0000259" key="1">
    <source>
        <dbReference type="PROSITE" id="PS50879"/>
    </source>
</evidence>
<dbReference type="SUPFAM" id="SSF53098">
    <property type="entry name" value="Ribonuclease H-like"/>
    <property type="match status" value="1"/>
</dbReference>
<gene>
    <name evidence="2" type="ORF">PoB_005505100</name>
</gene>
<dbReference type="PROSITE" id="PS50879">
    <property type="entry name" value="RNASE_H_1"/>
    <property type="match status" value="1"/>
</dbReference>
<protein>
    <recommendedName>
        <fullName evidence="1">RNase H type-1 domain-containing protein</fullName>
    </recommendedName>
</protein>
<dbReference type="Gene3D" id="3.30.420.10">
    <property type="entry name" value="Ribonuclease H-like superfamily/Ribonuclease H"/>
    <property type="match status" value="1"/>
</dbReference>
<proteinExistence type="predicted"/>
<evidence type="ECO:0000313" key="3">
    <source>
        <dbReference type="Proteomes" id="UP000735302"/>
    </source>
</evidence>
<dbReference type="AlphaFoldDB" id="A0AAV4CB37"/>
<dbReference type="GO" id="GO:0003676">
    <property type="term" value="F:nucleic acid binding"/>
    <property type="evidence" value="ECO:0007669"/>
    <property type="project" value="InterPro"/>
</dbReference>
<dbReference type="GO" id="GO:0004523">
    <property type="term" value="F:RNA-DNA hybrid ribonuclease activity"/>
    <property type="evidence" value="ECO:0007669"/>
    <property type="project" value="InterPro"/>
</dbReference>
<dbReference type="Proteomes" id="UP000735302">
    <property type="component" value="Unassembled WGS sequence"/>
</dbReference>
<dbReference type="InterPro" id="IPR012337">
    <property type="entry name" value="RNaseH-like_sf"/>
</dbReference>